<keyword evidence="8" id="KW-0460">Magnesium</keyword>
<dbReference type="EMBL" id="CALNXK010000199">
    <property type="protein sequence ID" value="CAH3175352.1"/>
    <property type="molecule type" value="Genomic_DNA"/>
</dbReference>
<feature type="region of interest" description="Disordered" evidence="9">
    <location>
        <begin position="322"/>
        <end position="355"/>
    </location>
</feature>
<comment type="cofactor">
    <cofactor evidence="1">
        <name>Mg(2+)</name>
        <dbReference type="ChEBI" id="CHEBI:18420"/>
    </cofactor>
</comment>
<reference evidence="13 14" key="1">
    <citation type="submission" date="2022-05" db="EMBL/GenBank/DDBJ databases">
        <authorList>
            <consortium name="Genoscope - CEA"/>
            <person name="William W."/>
        </authorList>
    </citation>
    <scope>NUCLEOTIDE SEQUENCE [LARGE SCALE GENOMIC DNA]</scope>
</reference>
<dbReference type="PANTHER" id="PTHR10656:SF42">
    <property type="entry name" value="CYCLIC GMP-AMP SYNTHASE-LIKE PROTEIN-RELATED"/>
    <property type="match status" value="1"/>
</dbReference>
<evidence type="ECO:0000256" key="2">
    <source>
        <dbReference type="ARBA" id="ARBA00008307"/>
    </source>
</evidence>
<gene>
    <name evidence="13" type="ORF">PLOB_00015887</name>
</gene>
<keyword evidence="4" id="KW-0548">Nucleotidyltransferase</keyword>
<comment type="similarity">
    <text evidence="2">Belongs to the mab-21 family.</text>
</comment>
<feature type="domain" description="Mab-21-like nucleotidyltransferase" evidence="11">
    <location>
        <begin position="428"/>
        <end position="496"/>
    </location>
</feature>
<keyword evidence="7" id="KW-0067">ATP-binding</keyword>
<sequence>MASAGYDEKTQQLSLQFKSLGEQNDAQKLREHEQMILFYFLKQFLKDLEKDTENDTRFRPYGSAAEDLKCIEPDDVGDVDIVIYPDSDNLMIHEELIEYLPENPMHVRIKGADHPVLKSCLVEDKEYVATSVLKTFHPAIYGRSVSRVVDFIIFATAAPLMMVTRPELSSLLESTYQLKNKEASPALTFSFSRPLNRHPNNSFHVCREGLKRMALGFCKLKGTEEDAKVINDFTQLTNELYMYLDSKRPIIISEILPGFLQLYQSYRAKTHQARFPSISKSQPHDYKTERKKDVKGEQQSTEKIATFLQRIFLSCDGKKVQSNTGEFNSDMRNRSTGNPDALDDRSETKNSGDLVESHILSQKKQLFVMQEDESPSYDSQRKKARGKRILNPFFDPVIAGSITETREDSIKEAANVTDFEKSSDHLEGGVDIVPAFKAPGWPIVAQEWIRRERKWPSQEVIDQILQEGFHLVVKAPKNGGNLECDFRISFANAEYLLSRELNEVQRECHRCLKKFHRAYLSTKPKSLVSFHLKNLFLQTVEETGAEIWTQSNRVECMMKLFRNLLEALRNRDLRHFFVRSYNLFSVDYIEDLNILEPLVEICEKINDNPMQFVRKLTQRQNSEQTKKEQNCMPALTSKGQSDVHQEVSCKGTEKECKEGINQEISLVTNFRYRDLKDIFLSTSKEMTDLAFKDPHCSLQSLSSLEKSIIEDLREIEKYHIIQVADFPKMFDMWWDTAYFKIQCSQEPNIRSCILDGIKSVLEWCKYVLKQEDFATGNKEAIIQRILDPSFEDSRDLLIQIILASFAFQFIPLIFRGEKVALRLRSAQAPKQYLKDLLKDTENDILFRPYGSVAEDLKCIEPDDVGDVDIVTYPESNNLTIHEELIEYLPENPMHVRIKGADHPVLKSCLVEDTEYVATSVLKTFHPAIYGRSVSNVLNIIIFATAGPLMMMILTPEPSSLLESTYQLKNKEASPAL</sequence>
<evidence type="ECO:0000256" key="10">
    <source>
        <dbReference type="SAM" id="Phobius"/>
    </source>
</evidence>
<feature type="compositionally biased region" description="Basic and acidic residues" evidence="9">
    <location>
        <begin position="282"/>
        <end position="296"/>
    </location>
</feature>
<evidence type="ECO:0000256" key="8">
    <source>
        <dbReference type="ARBA" id="ARBA00022842"/>
    </source>
</evidence>
<dbReference type="PANTHER" id="PTHR10656">
    <property type="entry name" value="CELL FATE DETERMINING PROTEIN MAB21-RELATED"/>
    <property type="match status" value="1"/>
</dbReference>
<keyword evidence="5" id="KW-0479">Metal-binding</keyword>
<evidence type="ECO:0000256" key="9">
    <source>
        <dbReference type="SAM" id="MobiDB-lite"/>
    </source>
</evidence>
<dbReference type="InterPro" id="IPR024810">
    <property type="entry name" value="MAB21L/cGLR"/>
</dbReference>
<keyword evidence="6" id="KW-0547">Nucleotide-binding</keyword>
<keyword evidence="3" id="KW-0808">Transferase</keyword>
<evidence type="ECO:0000256" key="4">
    <source>
        <dbReference type="ARBA" id="ARBA00022695"/>
    </source>
</evidence>
<keyword evidence="10" id="KW-0812">Transmembrane</keyword>
<evidence type="ECO:0000259" key="11">
    <source>
        <dbReference type="Pfam" id="PF03281"/>
    </source>
</evidence>
<dbReference type="InterPro" id="IPR046903">
    <property type="entry name" value="Mab-21-like_nuc_Trfase"/>
</dbReference>
<feature type="non-terminal residue" evidence="13">
    <location>
        <position position="976"/>
    </location>
</feature>
<feature type="region of interest" description="Disordered" evidence="9">
    <location>
        <begin position="273"/>
        <end position="299"/>
    </location>
</feature>
<evidence type="ECO:0000256" key="6">
    <source>
        <dbReference type="ARBA" id="ARBA00022741"/>
    </source>
</evidence>
<dbReference type="Pfam" id="PF20266">
    <property type="entry name" value="Mab-21_C"/>
    <property type="match status" value="1"/>
</dbReference>
<feature type="transmembrane region" description="Helical" evidence="10">
    <location>
        <begin position="796"/>
        <end position="814"/>
    </location>
</feature>
<keyword evidence="10" id="KW-0472">Membrane</keyword>
<dbReference type="Pfam" id="PF03281">
    <property type="entry name" value="Mab-21"/>
    <property type="match status" value="1"/>
</dbReference>
<keyword evidence="10" id="KW-1133">Transmembrane helix</keyword>
<evidence type="ECO:0000256" key="5">
    <source>
        <dbReference type="ARBA" id="ARBA00022723"/>
    </source>
</evidence>
<accession>A0ABN8R7H5</accession>
<evidence type="ECO:0000256" key="3">
    <source>
        <dbReference type="ARBA" id="ARBA00022679"/>
    </source>
</evidence>
<feature type="domain" description="Mab-21-like HhH/H2TH-like" evidence="12">
    <location>
        <begin position="505"/>
        <end position="585"/>
    </location>
</feature>
<dbReference type="SMART" id="SM01265">
    <property type="entry name" value="Mab-21"/>
    <property type="match status" value="1"/>
</dbReference>
<comment type="caution">
    <text evidence="13">The sequence shown here is derived from an EMBL/GenBank/DDBJ whole genome shotgun (WGS) entry which is preliminary data.</text>
</comment>
<proteinExistence type="inferred from homology"/>
<name>A0ABN8R7H5_9CNID</name>
<organism evidence="13 14">
    <name type="scientific">Porites lobata</name>
    <dbReference type="NCBI Taxonomy" id="104759"/>
    <lineage>
        <taxon>Eukaryota</taxon>
        <taxon>Metazoa</taxon>
        <taxon>Cnidaria</taxon>
        <taxon>Anthozoa</taxon>
        <taxon>Hexacorallia</taxon>
        <taxon>Scleractinia</taxon>
        <taxon>Fungiina</taxon>
        <taxon>Poritidae</taxon>
        <taxon>Porites</taxon>
    </lineage>
</organism>
<dbReference type="Gene3D" id="1.10.1410.40">
    <property type="match status" value="1"/>
</dbReference>
<evidence type="ECO:0000313" key="13">
    <source>
        <dbReference type="EMBL" id="CAH3175352.1"/>
    </source>
</evidence>
<evidence type="ECO:0000256" key="1">
    <source>
        <dbReference type="ARBA" id="ARBA00001946"/>
    </source>
</evidence>
<protein>
    <submittedName>
        <fullName evidence="13">Uncharacterized protein</fullName>
    </submittedName>
</protein>
<evidence type="ECO:0000256" key="7">
    <source>
        <dbReference type="ARBA" id="ARBA00022840"/>
    </source>
</evidence>
<feature type="transmembrane region" description="Helical" evidence="10">
    <location>
        <begin position="936"/>
        <end position="954"/>
    </location>
</feature>
<evidence type="ECO:0000313" key="14">
    <source>
        <dbReference type="Proteomes" id="UP001159405"/>
    </source>
</evidence>
<evidence type="ECO:0000259" key="12">
    <source>
        <dbReference type="Pfam" id="PF20266"/>
    </source>
</evidence>
<keyword evidence="14" id="KW-1185">Reference proteome</keyword>
<dbReference type="InterPro" id="IPR046906">
    <property type="entry name" value="Mab-21_HhH/H2TH-like"/>
</dbReference>
<dbReference type="Proteomes" id="UP001159405">
    <property type="component" value="Unassembled WGS sequence"/>
</dbReference>